<evidence type="ECO:0000256" key="6">
    <source>
        <dbReference type="ARBA" id="ARBA00023004"/>
    </source>
</evidence>
<evidence type="ECO:0000256" key="2">
    <source>
        <dbReference type="ARBA" id="ARBA00022723"/>
    </source>
</evidence>
<keyword evidence="6" id="KW-0408">Iron</keyword>
<keyword evidence="3" id="KW-0847">Vitamin C</keyword>
<dbReference type="InterPro" id="IPR006620">
    <property type="entry name" value="Pro_4_hyd_alph"/>
</dbReference>
<dbReference type="PROSITE" id="PS51471">
    <property type="entry name" value="FE2OG_OXY"/>
    <property type="match status" value="1"/>
</dbReference>
<keyword evidence="5" id="KW-0560">Oxidoreductase</keyword>
<dbReference type="AlphaFoldDB" id="A0AB34IP87"/>
<evidence type="ECO:0000256" key="5">
    <source>
        <dbReference type="ARBA" id="ARBA00023002"/>
    </source>
</evidence>
<dbReference type="InterPro" id="IPR051559">
    <property type="entry name" value="HIF_prolyl_hydroxylases"/>
</dbReference>
<comment type="cofactor">
    <cofactor evidence="1">
        <name>L-ascorbate</name>
        <dbReference type="ChEBI" id="CHEBI:38290"/>
    </cofactor>
</comment>
<proteinExistence type="predicted"/>
<accession>A0AB34IP87</accession>
<evidence type="ECO:0000256" key="1">
    <source>
        <dbReference type="ARBA" id="ARBA00001961"/>
    </source>
</evidence>
<feature type="compositionally biased region" description="Pro residues" evidence="7">
    <location>
        <begin position="14"/>
        <end position="24"/>
    </location>
</feature>
<dbReference type="GO" id="GO:0071456">
    <property type="term" value="P:cellular response to hypoxia"/>
    <property type="evidence" value="ECO:0007669"/>
    <property type="project" value="TreeGrafter"/>
</dbReference>
<evidence type="ECO:0000259" key="8">
    <source>
        <dbReference type="PROSITE" id="PS51471"/>
    </source>
</evidence>
<protein>
    <recommendedName>
        <fullName evidence="8">Fe2OG dioxygenase domain-containing protein</fullName>
    </recommendedName>
</protein>
<evidence type="ECO:0000256" key="7">
    <source>
        <dbReference type="SAM" id="MobiDB-lite"/>
    </source>
</evidence>
<dbReference type="PANTHER" id="PTHR12907">
    <property type="entry name" value="EGL NINE HOMOLOG-RELATED"/>
    <property type="match status" value="1"/>
</dbReference>
<dbReference type="Gene3D" id="2.60.120.620">
    <property type="entry name" value="q2cbj1_9rhob like domain"/>
    <property type="match status" value="1"/>
</dbReference>
<dbReference type="Proteomes" id="UP001515480">
    <property type="component" value="Unassembled WGS sequence"/>
</dbReference>
<evidence type="ECO:0000256" key="4">
    <source>
        <dbReference type="ARBA" id="ARBA00022964"/>
    </source>
</evidence>
<dbReference type="GO" id="GO:0008198">
    <property type="term" value="F:ferrous iron binding"/>
    <property type="evidence" value="ECO:0007669"/>
    <property type="project" value="TreeGrafter"/>
</dbReference>
<reference evidence="9 10" key="1">
    <citation type="journal article" date="2024" name="Science">
        <title>Giant polyketide synthase enzymes in the biosynthesis of giant marine polyether toxins.</title>
        <authorList>
            <person name="Fallon T.R."/>
            <person name="Shende V.V."/>
            <person name="Wierzbicki I.H."/>
            <person name="Pendleton A.L."/>
            <person name="Watervoot N.F."/>
            <person name="Auber R.P."/>
            <person name="Gonzalez D.J."/>
            <person name="Wisecaver J.H."/>
            <person name="Moore B.S."/>
        </authorList>
    </citation>
    <scope>NUCLEOTIDE SEQUENCE [LARGE SCALE GENOMIC DNA]</scope>
    <source>
        <strain evidence="9 10">12B1</strain>
    </source>
</reference>
<dbReference type="SMART" id="SM00702">
    <property type="entry name" value="P4Hc"/>
    <property type="match status" value="1"/>
</dbReference>
<evidence type="ECO:0000313" key="9">
    <source>
        <dbReference type="EMBL" id="KAL1502943.1"/>
    </source>
</evidence>
<dbReference type="EMBL" id="JBGBPQ010000022">
    <property type="protein sequence ID" value="KAL1502943.1"/>
    <property type="molecule type" value="Genomic_DNA"/>
</dbReference>
<keyword evidence="2" id="KW-0479">Metal-binding</keyword>
<dbReference type="PANTHER" id="PTHR12907:SF26">
    <property type="entry name" value="HIF PROLYL HYDROXYLASE, ISOFORM C"/>
    <property type="match status" value="1"/>
</dbReference>
<feature type="region of interest" description="Disordered" evidence="7">
    <location>
        <begin position="14"/>
        <end position="54"/>
    </location>
</feature>
<feature type="domain" description="Fe2OG dioxygenase" evidence="8">
    <location>
        <begin position="391"/>
        <end position="489"/>
    </location>
</feature>
<evidence type="ECO:0000313" key="10">
    <source>
        <dbReference type="Proteomes" id="UP001515480"/>
    </source>
</evidence>
<keyword evidence="4" id="KW-0223">Dioxygenase</keyword>
<dbReference type="Pfam" id="PF13640">
    <property type="entry name" value="2OG-FeII_Oxy_3"/>
    <property type="match status" value="1"/>
</dbReference>
<dbReference type="GO" id="GO:0031543">
    <property type="term" value="F:peptidyl-proline dioxygenase activity"/>
    <property type="evidence" value="ECO:0007669"/>
    <property type="project" value="TreeGrafter"/>
</dbReference>
<dbReference type="InterPro" id="IPR005123">
    <property type="entry name" value="Oxoglu/Fe-dep_dioxygenase_dom"/>
</dbReference>
<evidence type="ECO:0000256" key="3">
    <source>
        <dbReference type="ARBA" id="ARBA00022896"/>
    </source>
</evidence>
<keyword evidence="10" id="KW-1185">Reference proteome</keyword>
<gene>
    <name evidence="9" type="ORF">AB1Y20_011014</name>
</gene>
<organism evidence="9 10">
    <name type="scientific">Prymnesium parvum</name>
    <name type="common">Toxic golden alga</name>
    <dbReference type="NCBI Taxonomy" id="97485"/>
    <lineage>
        <taxon>Eukaryota</taxon>
        <taxon>Haptista</taxon>
        <taxon>Haptophyta</taxon>
        <taxon>Prymnesiophyceae</taxon>
        <taxon>Prymnesiales</taxon>
        <taxon>Prymnesiaceae</taxon>
        <taxon>Prymnesium</taxon>
    </lineage>
</organism>
<sequence length="529" mass="56754">MLLLALPSAFPSLPSHPPYPPSPSSSPASWGERQRRYYRASARADRTTSLSRHKARGTLRASAAAELRHLLAVDPYDAAAFTPEHADFKRAHNTLFATLAASCGGAVFYLDGPDGGTTASLLSSPSPFARSRLYTANRHAATAAALRAAPHRLAAGHVAAAAAEEALADERWRGVPFGALYLDACGGDTAPLVAMVDAVFSEERRRVNPPRVAIGFTLTKGEKSGRSLADREVDVLRALRLASRSQGYSMSHVADDPSAYGVDPSVPKREGSTSTTWLLCERTPLPPTLPPAALATLLARRLVVVDAFLPPPLVRSLAADLRAERARGAAASPHPQHGAVEWYELLPPPAWEAGAAAESAARRQLYDLVAALRQSLEAAAALRPGLPLSARLCELRYAFYPPGGRYVRHRDARVCAEGGARRCFSFVLYLNEAWSERDGGQLRAFDADGGFVDVPPRGGTLVLFHSEEVWHEVLATSSSRMCIVGWFSHFVPPGEDAAEEGEEGEVSELGAAIRAHFRAKGQEVRLGGE</sequence>
<dbReference type="InterPro" id="IPR044862">
    <property type="entry name" value="Pro_4_hyd_alph_FE2OG_OXY"/>
</dbReference>
<comment type="caution">
    <text evidence="9">The sequence shown here is derived from an EMBL/GenBank/DDBJ whole genome shotgun (WGS) entry which is preliminary data.</text>
</comment>
<name>A0AB34IP87_PRYPA</name>
<dbReference type="GO" id="GO:0031418">
    <property type="term" value="F:L-ascorbic acid binding"/>
    <property type="evidence" value="ECO:0007669"/>
    <property type="project" value="UniProtKB-KW"/>
</dbReference>